<comment type="caution">
    <text evidence="2">The sequence shown here is derived from an EMBL/GenBank/DDBJ whole genome shotgun (WGS) entry which is preliminary data.</text>
</comment>
<feature type="transmembrane region" description="Helical" evidence="1">
    <location>
        <begin position="7"/>
        <end position="25"/>
    </location>
</feature>
<organism evidence="2 3">
    <name type="scientific">Brevundimonas subvibrioides</name>
    <dbReference type="NCBI Taxonomy" id="74313"/>
    <lineage>
        <taxon>Bacteria</taxon>
        <taxon>Pseudomonadati</taxon>
        <taxon>Pseudomonadota</taxon>
        <taxon>Alphaproteobacteria</taxon>
        <taxon>Caulobacterales</taxon>
        <taxon>Caulobacteraceae</taxon>
        <taxon>Brevundimonas</taxon>
    </lineage>
</organism>
<gene>
    <name evidence="2" type="ORF">B7Y86_10250</name>
</gene>
<protein>
    <submittedName>
        <fullName evidence="2">Uncharacterized protein</fullName>
    </submittedName>
</protein>
<name>A0A258HIE1_9CAUL</name>
<evidence type="ECO:0000313" key="2">
    <source>
        <dbReference type="EMBL" id="OYX56377.1"/>
    </source>
</evidence>
<accession>A0A258HIE1</accession>
<dbReference type="AlphaFoldDB" id="A0A258HIE1"/>
<dbReference type="EMBL" id="NCEQ01000008">
    <property type="protein sequence ID" value="OYX56377.1"/>
    <property type="molecule type" value="Genomic_DNA"/>
</dbReference>
<sequence length="62" mass="6820">MKIAPPSWLPFLGPLVAAVVGGLIGQWLQMGFWPVLAGALIGGFAPIVAYRVWKWSHHKREP</sequence>
<feature type="transmembrane region" description="Helical" evidence="1">
    <location>
        <begin position="31"/>
        <end position="53"/>
    </location>
</feature>
<evidence type="ECO:0000313" key="3">
    <source>
        <dbReference type="Proteomes" id="UP000216147"/>
    </source>
</evidence>
<keyword evidence="1" id="KW-0472">Membrane</keyword>
<evidence type="ECO:0000256" key="1">
    <source>
        <dbReference type="SAM" id="Phobius"/>
    </source>
</evidence>
<reference evidence="2 3" key="1">
    <citation type="submission" date="2017-03" db="EMBL/GenBank/DDBJ databases">
        <title>Lifting the veil on microbial sulfur biogeochemistry in mining wastewaters.</title>
        <authorList>
            <person name="Kantor R.S."/>
            <person name="Colenbrander Nelson T."/>
            <person name="Marshall S."/>
            <person name="Bennett D."/>
            <person name="Apte S."/>
            <person name="Camacho D."/>
            <person name="Thomas B.C."/>
            <person name="Warren L.A."/>
            <person name="Banfield J.F."/>
        </authorList>
    </citation>
    <scope>NUCLEOTIDE SEQUENCE [LARGE SCALE GENOMIC DNA]</scope>
    <source>
        <strain evidence="2">32-68-21</strain>
    </source>
</reference>
<keyword evidence="1" id="KW-1133">Transmembrane helix</keyword>
<proteinExistence type="predicted"/>
<keyword evidence="1" id="KW-0812">Transmembrane</keyword>
<dbReference type="Proteomes" id="UP000216147">
    <property type="component" value="Unassembled WGS sequence"/>
</dbReference>